<dbReference type="Gene3D" id="3.40.50.300">
    <property type="entry name" value="P-loop containing nucleotide triphosphate hydrolases"/>
    <property type="match status" value="1"/>
</dbReference>
<accession>A0ABV8SMN2</accession>
<evidence type="ECO:0000313" key="6">
    <source>
        <dbReference type="Proteomes" id="UP001595904"/>
    </source>
</evidence>
<sequence>MAHQLTSSGKDRAERLALRSASPAVSDIGPHYLIHSKLKPPQSATTCLERGTLLARLDAAAKQKLTLLAAPIGSGKTTLLAQWHERSSATQSVAWLSLDEQDNEPVRFFSYLIATVRSVCPAFDAYLPHQRREDASLDAAIAVVIASLARLNSPLCIVLDDLQLLSTPVLVRAIDALLLQSPAGIRWILSGRGLPSLHMSQLRLNDQLLTLAPVDLNFDPASIVQLGELLCHRTLTSDEVNGIWRSTEGWVAGVKLALLAAAESRDGIGDFNGSHYEVARYLGTSVLQEQAPHLREFLIASSVVDRMTAELCNALIGAAHSQSLLEQLERSQLFIQPLDSHGHWYRYHTLFLDFLRSHLRHDTARLSLLNERASRWYAEHQLYDEALHHAFAATNEEWRLELLERCTTNWLRAGETIAVIHWASKLPHNVILGHAGICRVYIASLILSRRFNEAAATLREVEANVSTERALGSAHLRLLHAMLTVLADSSGQIGISSPEALRDRGADSFLIGTLLTLQAYTMLRLSQFDKAWRLAMRARDTFDSISLYSLGYAEVVASLADRAQGDMKAAADRCERMFAMVRGGHRTPAWVNAANALAYMRYEENRLDEAEALCTEVLPLLCVQSTVENVSTAYVTLSRVKAINGRHYEAFQLLDYLHSMLESGSHARFLAQVCAEKIRLLLSQDNLQRARAVALEFGLQRRARSGEWRRSRTYDEAWERFGSGYAALLIKQRQYDEARAILLVLRDSAHEVGFVYREAPLEAALACCYWHSGDIESAFDSLNRGFALTRGHGFTRGVFDEAPSMIQVISAALTTGRLHSPLPAHYFGKFENVFSQAVPVSAPSPRKPALPLEPLTEREIDMLRLLALGLSNHEISARSQIALSTAKWHLKNVFAKLDVSTRTGAIARAREMRLIE</sequence>
<keyword evidence="3" id="KW-0804">Transcription</keyword>
<dbReference type="InterPro" id="IPR036388">
    <property type="entry name" value="WH-like_DNA-bd_sf"/>
</dbReference>
<dbReference type="Pfam" id="PF17874">
    <property type="entry name" value="TPR_MalT"/>
    <property type="match status" value="1"/>
</dbReference>
<dbReference type="Pfam" id="PF25873">
    <property type="entry name" value="WHD_MalT"/>
    <property type="match status" value="1"/>
</dbReference>
<dbReference type="CDD" id="cd06170">
    <property type="entry name" value="LuxR_C_like"/>
    <property type="match status" value="1"/>
</dbReference>
<evidence type="ECO:0000313" key="5">
    <source>
        <dbReference type="EMBL" id="MFC4307734.1"/>
    </source>
</evidence>
<dbReference type="SUPFAM" id="SSF46894">
    <property type="entry name" value="C-terminal effector domain of the bipartite response regulators"/>
    <property type="match status" value="1"/>
</dbReference>
<dbReference type="Pfam" id="PF00196">
    <property type="entry name" value="GerE"/>
    <property type="match status" value="1"/>
</dbReference>
<dbReference type="PANTHER" id="PTHR44688:SF16">
    <property type="entry name" value="DNA-BINDING TRANSCRIPTIONAL ACTIVATOR DEVR_DOSR"/>
    <property type="match status" value="1"/>
</dbReference>
<dbReference type="InterPro" id="IPR000792">
    <property type="entry name" value="Tscrpt_reg_LuxR_C"/>
</dbReference>
<dbReference type="PRINTS" id="PR00038">
    <property type="entry name" value="HTHLUXR"/>
</dbReference>
<evidence type="ECO:0000256" key="1">
    <source>
        <dbReference type="ARBA" id="ARBA00023015"/>
    </source>
</evidence>
<evidence type="ECO:0000256" key="2">
    <source>
        <dbReference type="ARBA" id="ARBA00023125"/>
    </source>
</evidence>
<evidence type="ECO:0000256" key="3">
    <source>
        <dbReference type="ARBA" id="ARBA00023163"/>
    </source>
</evidence>
<dbReference type="SUPFAM" id="SSF52540">
    <property type="entry name" value="P-loop containing nucleoside triphosphate hydrolases"/>
    <property type="match status" value="1"/>
</dbReference>
<proteinExistence type="predicted"/>
<dbReference type="Proteomes" id="UP001595904">
    <property type="component" value="Unassembled WGS sequence"/>
</dbReference>
<dbReference type="SUPFAM" id="SSF48452">
    <property type="entry name" value="TPR-like"/>
    <property type="match status" value="1"/>
</dbReference>
<dbReference type="InterPro" id="IPR011990">
    <property type="entry name" value="TPR-like_helical_dom_sf"/>
</dbReference>
<dbReference type="PROSITE" id="PS50043">
    <property type="entry name" value="HTH_LUXR_2"/>
    <property type="match status" value="1"/>
</dbReference>
<feature type="domain" description="HTH luxR-type" evidence="4">
    <location>
        <begin position="848"/>
        <end position="913"/>
    </location>
</feature>
<dbReference type="InterPro" id="IPR027417">
    <property type="entry name" value="P-loop_NTPase"/>
</dbReference>
<dbReference type="InterPro" id="IPR059106">
    <property type="entry name" value="WHD_MalT"/>
</dbReference>
<keyword evidence="2" id="KW-0238">DNA-binding</keyword>
<dbReference type="RefSeq" id="WP_380594245.1">
    <property type="nucleotide sequence ID" value="NZ_JBHSDU010000001.1"/>
</dbReference>
<protein>
    <submittedName>
        <fullName evidence="5">LuxR C-terminal-related transcriptional regulator</fullName>
    </submittedName>
</protein>
<keyword evidence="1" id="KW-0805">Transcription regulation</keyword>
<evidence type="ECO:0000259" key="4">
    <source>
        <dbReference type="PROSITE" id="PS50043"/>
    </source>
</evidence>
<dbReference type="PANTHER" id="PTHR44688">
    <property type="entry name" value="DNA-BINDING TRANSCRIPTIONAL ACTIVATOR DEVR_DOSR"/>
    <property type="match status" value="1"/>
</dbReference>
<dbReference type="InterPro" id="IPR016032">
    <property type="entry name" value="Sig_transdc_resp-reg_C-effctor"/>
</dbReference>
<dbReference type="Gene3D" id="1.10.10.10">
    <property type="entry name" value="Winged helix-like DNA-binding domain superfamily/Winged helix DNA-binding domain"/>
    <property type="match status" value="1"/>
</dbReference>
<dbReference type="EMBL" id="JBHSDU010000001">
    <property type="protein sequence ID" value="MFC4307734.1"/>
    <property type="molecule type" value="Genomic_DNA"/>
</dbReference>
<dbReference type="SMART" id="SM00421">
    <property type="entry name" value="HTH_LUXR"/>
    <property type="match status" value="1"/>
</dbReference>
<dbReference type="Gene3D" id="1.25.40.10">
    <property type="entry name" value="Tetratricopeptide repeat domain"/>
    <property type="match status" value="1"/>
</dbReference>
<gene>
    <name evidence="5" type="ORF">ACFPN2_01455</name>
</gene>
<dbReference type="InterPro" id="IPR041617">
    <property type="entry name" value="TPR_MalT"/>
</dbReference>
<keyword evidence="6" id="KW-1185">Reference proteome</keyword>
<comment type="caution">
    <text evidence="5">The sequence shown here is derived from an EMBL/GenBank/DDBJ whole genome shotgun (WGS) entry which is preliminary data.</text>
</comment>
<name>A0ABV8SMN2_9GAMM</name>
<organism evidence="5 6">
    <name type="scientific">Steroidobacter flavus</name>
    <dbReference type="NCBI Taxonomy" id="1842136"/>
    <lineage>
        <taxon>Bacteria</taxon>
        <taxon>Pseudomonadati</taxon>
        <taxon>Pseudomonadota</taxon>
        <taxon>Gammaproteobacteria</taxon>
        <taxon>Steroidobacterales</taxon>
        <taxon>Steroidobacteraceae</taxon>
        <taxon>Steroidobacter</taxon>
    </lineage>
</organism>
<reference evidence="6" key="1">
    <citation type="journal article" date="2019" name="Int. J. Syst. Evol. Microbiol.">
        <title>The Global Catalogue of Microorganisms (GCM) 10K type strain sequencing project: providing services to taxonomists for standard genome sequencing and annotation.</title>
        <authorList>
            <consortium name="The Broad Institute Genomics Platform"/>
            <consortium name="The Broad Institute Genome Sequencing Center for Infectious Disease"/>
            <person name="Wu L."/>
            <person name="Ma J."/>
        </authorList>
    </citation>
    <scope>NUCLEOTIDE SEQUENCE [LARGE SCALE GENOMIC DNA]</scope>
    <source>
        <strain evidence="6">CGMCC 1.10759</strain>
    </source>
</reference>